<feature type="binding site" evidence="2">
    <location>
        <position position="127"/>
    </location>
    <ligand>
        <name>Zn(2+)</name>
        <dbReference type="ChEBI" id="CHEBI:29105"/>
        <label>1</label>
    </ligand>
</feature>
<feature type="binding site" evidence="2">
    <location>
        <position position="189"/>
    </location>
    <ligand>
        <name>Zn(2+)</name>
        <dbReference type="ChEBI" id="CHEBI:29105"/>
        <label>1</label>
    </ligand>
</feature>
<evidence type="ECO:0000313" key="5">
    <source>
        <dbReference type="EMBL" id="KAE8704403.1"/>
    </source>
</evidence>
<keyword evidence="2" id="KW-0479">Metal-binding</keyword>
<dbReference type="EMBL" id="VEPZ02000993">
    <property type="protein sequence ID" value="KAE8704403.1"/>
    <property type="molecule type" value="Genomic_DNA"/>
</dbReference>
<keyword evidence="2" id="KW-0862">Zinc</keyword>
<organism evidence="5 6">
    <name type="scientific">Hibiscus syriacus</name>
    <name type="common">Rose of Sharon</name>
    <dbReference type="NCBI Taxonomy" id="106335"/>
    <lineage>
        <taxon>Eukaryota</taxon>
        <taxon>Viridiplantae</taxon>
        <taxon>Streptophyta</taxon>
        <taxon>Embryophyta</taxon>
        <taxon>Tracheophyta</taxon>
        <taxon>Spermatophyta</taxon>
        <taxon>Magnoliopsida</taxon>
        <taxon>eudicotyledons</taxon>
        <taxon>Gunneridae</taxon>
        <taxon>Pentapetalae</taxon>
        <taxon>rosids</taxon>
        <taxon>malvids</taxon>
        <taxon>Malvales</taxon>
        <taxon>Malvaceae</taxon>
        <taxon>Malvoideae</taxon>
        <taxon>Hibiscus</taxon>
    </lineage>
</organism>
<dbReference type="Gene3D" id="3.30.70.360">
    <property type="match status" value="1"/>
</dbReference>
<dbReference type="FunFam" id="3.30.70.360:FF:000009">
    <property type="entry name" value="aminoacylase-1 isoform X1"/>
    <property type="match status" value="1"/>
</dbReference>
<accession>A0A6A3AKK0</accession>
<dbReference type="OrthoDB" id="3064516at2759"/>
<comment type="caution">
    <text evidence="5">The sequence shown here is derived from an EMBL/GenBank/DDBJ whole genome shotgun (WGS) entry which is preliminary data.</text>
</comment>
<dbReference type="NCBIfam" id="TIGR01880">
    <property type="entry name" value="Ac-peptdase-euk"/>
    <property type="match status" value="1"/>
</dbReference>
<dbReference type="Pfam" id="PF01546">
    <property type="entry name" value="Peptidase_M20"/>
    <property type="match status" value="1"/>
</dbReference>
<sequence>MPNLRLLFISFFLFFLFSVHSQEDTPIARFRRYLQFKTAHPDPNYADPVSFLVSQANAIGLQARTFEFVPSKPVLLLTWPGSHPSLPSVLFNSHLDSVPAEPSKWIHPPFSATLTPDGRIYARGAQDDKCIAMQYLEAIRNLKAKGFTPMRTVHISYVPDEEIGGIDGSDKFVNSKEFEDLSVGFVLDEGQASTADEFRVFYADRSPWGLIIKASGAPGHGSRMYDNGAMENLMKSVEVITKFRESQFDVVKSGEAMNSEVISVNPVYLKAGIPSPTGFVMNMQPSEAEAGFDLRLPPTADPDLIKKRIVEEWAPARRNLTYKLIEKGPIRDYKGRPLMTLTNESNPWWPVFKQAIEAAGGKLSRPEILASTTDARFMRQRGIPTLGFSPMTNTPILLHDHNEFLKDTMYLRGIEVYESVISSLSSFKGESH</sequence>
<evidence type="ECO:0000256" key="2">
    <source>
        <dbReference type="PIRSR" id="PIRSR036696-2"/>
    </source>
</evidence>
<evidence type="ECO:0000256" key="1">
    <source>
        <dbReference type="PIRSR" id="PIRSR036696-1"/>
    </source>
</evidence>
<feature type="active site" evidence="1">
    <location>
        <position position="96"/>
    </location>
</feature>
<dbReference type="GO" id="GO:0005737">
    <property type="term" value="C:cytoplasm"/>
    <property type="evidence" value="ECO:0007669"/>
    <property type="project" value="InterPro"/>
</dbReference>
<feature type="active site" description="Proton acceptor" evidence="1">
    <location>
        <position position="161"/>
    </location>
</feature>
<protein>
    <submittedName>
        <fullName evidence="5">Peptidase M20/M25/M40 family protein isoform 2</fullName>
    </submittedName>
</protein>
<dbReference type="InterPro" id="IPR052083">
    <property type="entry name" value="Aminoacylase-1_M20A"/>
</dbReference>
<dbReference type="GO" id="GO:0006520">
    <property type="term" value="P:amino acid metabolic process"/>
    <property type="evidence" value="ECO:0007669"/>
    <property type="project" value="InterPro"/>
</dbReference>
<feature type="chain" id="PRO_5025657160" evidence="3">
    <location>
        <begin position="22"/>
        <end position="432"/>
    </location>
</feature>
<comment type="cofactor">
    <cofactor evidence="2">
        <name>Zn(2+)</name>
        <dbReference type="ChEBI" id="CHEBI:29105"/>
    </cofactor>
    <text evidence="2">Binds 2 Zn(2+) ions per subunit.</text>
</comment>
<dbReference type="Proteomes" id="UP000436088">
    <property type="component" value="Unassembled WGS sequence"/>
</dbReference>
<feature type="binding site" evidence="2">
    <location>
        <position position="127"/>
    </location>
    <ligand>
        <name>Zn(2+)</name>
        <dbReference type="ChEBI" id="CHEBI:29105"/>
        <label>2</label>
    </ligand>
</feature>
<dbReference type="PANTHER" id="PTHR45892">
    <property type="entry name" value="AMINOACYLASE-1"/>
    <property type="match status" value="1"/>
</dbReference>
<dbReference type="GO" id="GO:0046872">
    <property type="term" value="F:metal ion binding"/>
    <property type="evidence" value="ECO:0007669"/>
    <property type="project" value="UniProtKB-KW"/>
</dbReference>
<dbReference type="InterPro" id="IPR010159">
    <property type="entry name" value="N-acyl_aa_amidohydrolase"/>
</dbReference>
<feature type="binding site" evidence="2">
    <location>
        <position position="94"/>
    </location>
    <ligand>
        <name>Zn(2+)</name>
        <dbReference type="ChEBI" id="CHEBI:29105"/>
        <label>1</label>
    </ligand>
</feature>
<evidence type="ECO:0000313" key="6">
    <source>
        <dbReference type="Proteomes" id="UP000436088"/>
    </source>
</evidence>
<keyword evidence="3" id="KW-0732">Signal</keyword>
<reference evidence="5" key="1">
    <citation type="submission" date="2019-09" db="EMBL/GenBank/DDBJ databases">
        <title>Draft genome information of white flower Hibiscus syriacus.</title>
        <authorList>
            <person name="Kim Y.-M."/>
        </authorList>
    </citation>
    <scope>NUCLEOTIDE SEQUENCE [LARGE SCALE GENOMIC DNA]</scope>
    <source>
        <strain evidence="5">YM2019G1</strain>
    </source>
</reference>
<dbReference type="FunFam" id="1.10.150.900:FF:000001">
    <property type="entry name" value="Aminoacylase-1, putative"/>
    <property type="match status" value="1"/>
</dbReference>
<dbReference type="Pfam" id="PF07687">
    <property type="entry name" value="M20_dimer"/>
    <property type="match status" value="1"/>
</dbReference>
<feature type="domain" description="Peptidase M20 dimerisation" evidence="4">
    <location>
        <begin position="208"/>
        <end position="312"/>
    </location>
</feature>
<evidence type="ECO:0000259" key="4">
    <source>
        <dbReference type="Pfam" id="PF07687"/>
    </source>
</evidence>
<dbReference type="SUPFAM" id="SSF53187">
    <property type="entry name" value="Zn-dependent exopeptidases"/>
    <property type="match status" value="1"/>
</dbReference>
<dbReference type="PIRSF" id="PIRSF036696">
    <property type="entry name" value="ACY-1"/>
    <property type="match status" value="1"/>
</dbReference>
<name>A0A6A3AKK0_HIBSY</name>
<evidence type="ECO:0000256" key="3">
    <source>
        <dbReference type="SAM" id="SignalP"/>
    </source>
</evidence>
<dbReference type="FunFam" id="3.40.630.10:FF:000019">
    <property type="entry name" value="Aminoacylase 1"/>
    <property type="match status" value="1"/>
</dbReference>
<dbReference type="InterPro" id="IPR011650">
    <property type="entry name" value="Peptidase_M20_dimer"/>
</dbReference>
<dbReference type="Gene3D" id="3.40.630.10">
    <property type="entry name" value="Zn peptidases"/>
    <property type="match status" value="1"/>
</dbReference>
<feature type="binding site" evidence="2">
    <location>
        <position position="399"/>
    </location>
    <ligand>
        <name>Zn(2+)</name>
        <dbReference type="ChEBI" id="CHEBI:29105"/>
        <label>2</label>
    </ligand>
</feature>
<proteinExistence type="predicted"/>
<dbReference type="Gene3D" id="1.10.150.900">
    <property type="match status" value="1"/>
</dbReference>
<dbReference type="InterPro" id="IPR002933">
    <property type="entry name" value="Peptidase_M20"/>
</dbReference>
<dbReference type="GO" id="GO:0004046">
    <property type="term" value="F:aminoacylase activity"/>
    <property type="evidence" value="ECO:0007669"/>
    <property type="project" value="InterPro"/>
</dbReference>
<feature type="signal peptide" evidence="3">
    <location>
        <begin position="1"/>
        <end position="21"/>
    </location>
</feature>
<feature type="binding site" evidence="2">
    <location>
        <position position="162"/>
    </location>
    <ligand>
        <name>Zn(2+)</name>
        <dbReference type="ChEBI" id="CHEBI:29105"/>
        <label>2</label>
    </ligand>
</feature>
<keyword evidence="6" id="KW-1185">Reference proteome</keyword>
<gene>
    <name evidence="5" type="ORF">F3Y22_tig00110457pilonHSYRG00103</name>
</gene>
<dbReference type="AlphaFoldDB" id="A0A6A3AKK0"/>
<dbReference type="PANTHER" id="PTHR45892:SF3">
    <property type="entry name" value="PUTATIVE-RELATED"/>
    <property type="match status" value="1"/>
</dbReference>